<organism evidence="1 2">
    <name type="scientific">Hydrogenophaga crocea</name>
    <dbReference type="NCBI Taxonomy" id="2716225"/>
    <lineage>
        <taxon>Bacteria</taxon>
        <taxon>Pseudomonadati</taxon>
        <taxon>Pseudomonadota</taxon>
        <taxon>Betaproteobacteria</taxon>
        <taxon>Burkholderiales</taxon>
        <taxon>Comamonadaceae</taxon>
        <taxon>Hydrogenophaga</taxon>
    </lineage>
</organism>
<accession>A0A6G8INI1</accession>
<evidence type="ECO:0008006" key="3">
    <source>
        <dbReference type="Google" id="ProtNLM"/>
    </source>
</evidence>
<name>A0A6G8INI1_9BURK</name>
<dbReference type="KEGG" id="hcz:G9Q37_05245"/>
<dbReference type="AlphaFoldDB" id="A0A6G8INI1"/>
<keyword evidence="2" id="KW-1185">Reference proteome</keyword>
<sequence length="204" mass="22895">MVRALLAGTKTQTRRVLKADVPPGAQRVIRPFADERLQWAATDPHDMEQGQLLLGDAPRCPYGQPGDRLWVRENLAYDSERGHYYAATELGTLGNPSGRTYVDYDNETPATGLPARSIPSIHMPRWASRITLEVTGVRVERLQDISATDCWAEGIEEIRSAGDEHGDLRGSVVEDYQALWEDINGPGSWDANPWVWVVEFRRLP</sequence>
<proteinExistence type="predicted"/>
<evidence type="ECO:0000313" key="1">
    <source>
        <dbReference type="EMBL" id="QIM54669.1"/>
    </source>
</evidence>
<gene>
    <name evidence="1" type="ORF">G9Q37_05245</name>
</gene>
<dbReference type="EMBL" id="CP049989">
    <property type="protein sequence ID" value="QIM54669.1"/>
    <property type="molecule type" value="Genomic_DNA"/>
</dbReference>
<dbReference type="Proteomes" id="UP000503162">
    <property type="component" value="Chromosome"/>
</dbReference>
<reference evidence="1 2" key="1">
    <citation type="submission" date="2020-03" db="EMBL/GenBank/DDBJ databases">
        <title>Hydrogenophaga sp. nov. isolated from cyanobacterial mat.</title>
        <authorList>
            <person name="Thorat V."/>
            <person name="Kirdat K."/>
            <person name="Tiwarekar B."/>
            <person name="Costa E.D."/>
            <person name="Yadav A."/>
        </authorList>
    </citation>
    <scope>NUCLEOTIDE SEQUENCE [LARGE SCALE GENOMIC DNA]</scope>
    <source>
        <strain evidence="1 2">BA0156</strain>
    </source>
</reference>
<evidence type="ECO:0000313" key="2">
    <source>
        <dbReference type="Proteomes" id="UP000503162"/>
    </source>
</evidence>
<protein>
    <recommendedName>
        <fullName evidence="3">Phage-related protein</fullName>
    </recommendedName>
</protein>